<reference evidence="3" key="1">
    <citation type="submission" date="2016-10" db="EMBL/GenBank/DDBJ databases">
        <authorList>
            <person name="Varghese N."/>
            <person name="Submissions S."/>
        </authorList>
    </citation>
    <scope>NUCLEOTIDE SEQUENCE [LARGE SCALE GENOMIC DNA]</scope>
    <source>
        <strain evidence="3">Nm71</strain>
    </source>
</reference>
<dbReference type="Proteomes" id="UP000199345">
    <property type="component" value="Unassembled WGS sequence"/>
</dbReference>
<evidence type="ECO:0000313" key="2">
    <source>
        <dbReference type="EMBL" id="SET63114.1"/>
    </source>
</evidence>
<protein>
    <submittedName>
        <fullName evidence="2">Uncharacterized conserved protein</fullName>
    </submittedName>
</protein>
<proteinExistence type="predicted"/>
<name>A0A1I0FZU5_9PROT</name>
<evidence type="ECO:0000259" key="1">
    <source>
        <dbReference type="Pfam" id="PF10040"/>
    </source>
</evidence>
<dbReference type="EMBL" id="FOIA01000047">
    <property type="protein sequence ID" value="SET63114.1"/>
    <property type="molecule type" value="Genomic_DNA"/>
</dbReference>
<feature type="domain" description="CRISPR-associated protein Cas6 C-terminal" evidence="1">
    <location>
        <begin position="158"/>
        <end position="278"/>
    </location>
</feature>
<sequence length="291" mass="32660">MVLLELHLTLHSNQPESAVSASPFLGGIFHGTFERLTLTHAPVICHELGITSENQPKRYAILPQPFDGKASRIGSPCKMKCGIMLYGQAEKYIQVIIALLKEWREIRYDGRTDTVQCDQIRCYIPSNDGRTQIEPDNNNFSQQIDCSSIHSSANSITLHFSTPLKLGDAYTPSLLRIVRSIANRIRKLEPSLANTLGIGSLAWIEAEENIRQLPITDQQLEFVNWRYYSTNRPYGIPCNGLIGKLHYTGHIPACITNLLYWGQWFGGGQSTAMGQGMYYINTPLIKFNAAE</sequence>
<evidence type="ECO:0000313" key="3">
    <source>
        <dbReference type="Proteomes" id="UP000199345"/>
    </source>
</evidence>
<organism evidence="2 3">
    <name type="scientific">Nitrosomonas marina</name>
    <dbReference type="NCBI Taxonomy" id="917"/>
    <lineage>
        <taxon>Bacteria</taxon>
        <taxon>Pseudomonadati</taxon>
        <taxon>Pseudomonadota</taxon>
        <taxon>Betaproteobacteria</taxon>
        <taxon>Nitrosomonadales</taxon>
        <taxon>Nitrosomonadaceae</taxon>
        <taxon>Nitrosomonas</taxon>
    </lineage>
</organism>
<gene>
    <name evidence="2" type="ORF">SAMN05216326_14717</name>
</gene>
<dbReference type="AlphaFoldDB" id="A0A1I0FZU5"/>
<dbReference type="OrthoDB" id="9787241at2"/>
<dbReference type="Gene3D" id="3.30.70.1900">
    <property type="match status" value="1"/>
</dbReference>
<accession>A0A1I0FZU5</accession>
<dbReference type="Pfam" id="PF10040">
    <property type="entry name" value="CRISPR_Cas6"/>
    <property type="match status" value="1"/>
</dbReference>
<keyword evidence="3" id="KW-1185">Reference proteome</keyword>
<dbReference type="InterPro" id="IPR019267">
    <property type="entry name" value="CRISPR-assoc_Cas6_C"/>
</dbReference>
<dbReference type="RefSeq" id="WP_090661754.1">
    <property type="nucleotide sequence ID" value="NZ_FOIA01000047.1"/>
</dbReference>